<sequence>MVVAALAWRRLWVRAVLHAAVAQVIQWSRPAQVPRVASGGTGIDQEPGAVWVRLRWSMVAVRSRRAVVISSASWVA</sequence>
<dbReference type="Proteomes" id="UP000276526">
    <property type="component" value="Unassembled WGS sequence"/>
</dbReference>
<evidence type="ECO:0000313" key="2">
    <source>
        <dbReference type="EMBL" id="RRO85750.1"/>
    </source>
</evidence>
<evidence type="ECO:0008006" key="4">
    <source>
        <dbReference type="Google" id="ProtNLM"/>
    </source>
</evidence>
<keyword evidence="1" id="KW-0732">Signal</keyword>
<dbReference type="EMBL" id="PQNK01000018">
    <property type="protein sequence ID" value="RRO85750.1"/>
    <property type="molecule type" value="Genomic_DNA"/>
</dbReference>
<protein>
    <recommendedName>
        <fullName evidence="4">Secreted protein</fullName>
    </recommendedName>
</protein>
<feature type="chain" id="PRO_5039091706" description="Secreted protein" evidence="1">
    <location>
        <begin position="20"/>
        <end position="76"/>
    </location>
</feature>
<dbReference type="AlphaFoldDB" id="A0A426PWX5"/>
<proteinExistence type="predicted"/>
<name>A0A426PWX5_9CORY</name>
<comment type="caution">
    <text evidence="2">The sequence shown here is derived from an EMBL/GenBank/DDBJ whole genome shotgun (WGS) entry which is preliminary data.</text>
</comment>
<accession>A0A426PWX5</accession>
<organism evidence="2 3">
    <name type="scientific">Corynebacterium bovis</name>
    <dbReference type="NCBI Taxonomy" id="36808"/>
    <lineage>
        <taxon>Bacteria</taxon>
        <taxon>Bacillati</taxon>
        <taxon>Actinomycetota</taxon>
        <taxon>Actinomycetes</taxon>
        <taxon>Mycobacteriales</taxon>
        <taxon>Corynebacteriaceae</taxon>
        <taxon>Corynebacterium</taxon>
    </lineage>
</organism>
<feature type="signal peptide" evidence="1">
    <location>
        <begin position="1"/>
        <end position="19"/>
    </location>
</feature>
<evidence type="ECO:0000256" key="1">
    <source>
        <dbReference type="SAM" id="SignalP"/>
    </source>
</evidence>
<evidence type="ECO:0000313" key="3">
    <source>
        <dbReference type="Proteomes" id="UP000276526"/>
    </source>
</evidence>
<gene>
    <name evidence="2" type="ORF">CXF48_09875</name>
</gene>
<reference evidence="2 3" key="1">
    <citation type="submission" date="2018-01" db="EMBL/GenBank/DDBJ databases">
        <title>Twenty Corynebacterium bovis Genomes.</title>
        <authorList>
            <person name="Gulvik C.A."/>
        </authorList>
    </citation>
    <scope>NUCLEOTIDE SEQUENCE [LARGE SCALE GENOMIC DNA]</scope>
    <source>
        <strain evidence="2 3">F6900</strain>
    </source>
</reference>